<sequence length="456" mass="46548">MAAATATTLILLVVLHRHLAVSAAAAPSPDAAALLLLKDSLGKRHRLSAWSSPPSPPVRSPSPGPASSASTASSPASASPAWASPAPPTSTRSPASPASALSLSSNSLSGPLPAFNRRLPALKSLYLSGNRFSGPLPDDFFVGLAHLKKLWLNANAFTGPPHRAAPRGQRFTGQLPPDPPAALSEFNASHNDLEGPVPASFKKFGAGAFVGNAYLCYGADDKKPCKKPEPEPEATLGEKVAMALVVLLLAAAAAAVCLRTCRKQRVRAFDTLGVDNGAVESGDEKRGVRDGGGADAVVDAAKGSSQHNNSKKSAVADSVVSAPADGGGGGGGAAGNVGGGGGGGGLGSGDLVMVNEGKGRFGLADLMKAAAEVLGSGGLGSAYKAVMSGGAGAAVVVKRMRDMNRVGKETFDVEMRRLGRLRHPNVLPPLAFHYRKEEKLLVYEYIPKGSLLYVLH</sequence>
<evidence type="ECO:0000256" key="8">
    <source>
        <dbReference type="SAM" id="Phobius"/>
    </source>
</evidence>
<dbReference type="PANTHER" id="PTHR48007:SF38">
    <property type="entry name" value="LEUCINE-RICH REPEAT PROTEIN KINASE FAMILY PROTEIN"/>
    <property type="match status" value="1"/>
</dbReference>
<feature type="signal peptide" evidence="9">
    <location>
        <begin position="1"/>
        <end position="25"/>
    </location>
</feature>
<evidence type="ECO:0000256" key="1">
    <source>
        <dbReference type="ARBA" id="ARBA00004370"/>
    </source>
</evidence>
<keyword evidence="6 8" id="KW-0472">Membrane</keyword>
<evidence type="ECO:0000256" key="9">
    <source>
        <dbReference type="SAM" id="SignalP"/>
    </source>
</evidence>
<dbReference type="InterPro" id="IPR032675">
    <property type="entry name" value="LRR_dom_sf"/>
</dbReference>
<feature type="compositionally biased region" description="Pro residues" evidence="7">
    <location>
        <begin position="53"/>
        <end position="64"/>
    </location>
</feature>
<feature type="region of interest" description="Disordered" evidence="7">
    <location>
        <begin position="46"/>
        <end position="103"/>
    </location>
</feature>
<protein>
    <submittedName>
        <fullName evidence="11">Pollen receptor-like kinase 3</fullName>
    </submittedName>
</protein>
<evidence type="ECO:0000256" key="7">
    <source>
        <dbReference type="SAM" id="MobiDB-lite"/>
    </source>
</evidence>
<evidence type="ECO:0000256" key="6">
    <source>
        <dbReference type="ARBA" id="ARBA00023136"/>
    </source>
</evidence>
<dbReference type="Gene3D" id="3.80.10.10">
    <property type="entry name" value="Ribonuclease Inhibitor"/>
    <property type="match status" value="1"/>
</dbReference>
<evidence type="ECO:0000256" key="3">
    <source>
        <dbReference type="ARBA" id="ARBA00022692"/>
    </source>
</evidence>
<evidence type="ECO:0000256" key="2">
    <source>
        <dbReference type="ARBA" id="ARBA00022614"/>
    </source>
</evidence>
<dbReference type="Gene3D" id="3.30.200.20">
    <property type="entry name" value="Phosphorylase Kinase, domain 1"/>
    <property type="match status" value="1"/>
</dbReference>
<evidence type="ECO:0000313" key="11">
    <source>
        <dbReference type="EMBL" id="OAY84527.1"/>
    </source>
</evidence>
<keyword evidence="9" id="KW-0732">Signal</keyword>
<dbReference type="GO" id="GO:0016020">
    <property type="term" value="C:membrane"/>
    <property type="evidence" value="ECO:0007669"/>
    <property type="project" value="UniProtKB-SubCell"/>
</dbReference>
<dbReference type="SUPFAM" id="SSF52058">
    <property type="entry name" value="L domain-like"/>
    <property type="match status" value="1"/>
</dbReference>
<evidence type="ECO:0000256" key="5">
    <source>
        <dbReference type="ARBA" id="ARBA00022989"/>
    </source>
</evidence>
<evidence type="ECO:0000313" key="12">
    <source>
        <dbReference type="Proteomes" id="UP000092600"/>
    </source>
</evidence>
<keyword evidence="11" id="KW-0675">Receptor</keyword>
<dbReference type="GO" id="GO:0004672">
    <property type="term" value="F:protein kinase activity"/>
    <property type="evidence" value="ECO:0007669"/>
    <property type="project" value="InterPro"/>
</dbReference>
<feature type="non-terminal residue" evidence="11">
    <location>
        <position position="456"/>
    </location>
</feature>
<dbReference type="PROSITE" id="PS50011">
    <property type="entry name" value="PROTEIN_KINASE_DOM"/>
    <property type="match status" value="1"/>
</dbReference>
<feature type="region of interest" description="Disordered" evidence="7">
    <location>
        <begin position="301"/>
        <end position="330"/>
    </location>
</feature>
<name>A0A199W4W3_ANACO</name>
<evidence type="ECO:0000259" key="10">
    <source>
        <dbReference type="PROSITE" id="PS50011"/>
    </source>
</evidence>
<dbReference type="InterPro" id="IPR001611">
    <property type="entry name" value="Leu-rich_rpt"/>
</dbReference>
<dbReference type="Proteomes" id="UP000092600">
    <property type="component" value="Unassembled WGS sequence"/>
</dbReference>
<dbReference type="Pfam" id="PF07714">
    <property type="entry name" value="PK_Tyr_Ser-Thr"/>
    <property type="match status" value="1"/>
</dbReference>
<keyword evidence="11" id="KW-0808">Transferase</keyword>
<dbReference type="SUPFAM" id="SSF56112">
    <property type="entry name" value="Protein kinase-like (PK-like)"/>
    <property type="match status" value="1"/>
</dbReference>
<dbReference type="InterPro" id="IPR000719">
    <property type="entry name" value="Prot_kinase_dom"/>
</dbReference>
<keyword evidence="5 8" id="KW-1133">Transmembrane helix</keyword>
<reference evidence="11 12" key="1">
    <citation type="journal article" date="2016" name="DNA Res.">
        <title>The draft genome of MD-2 pineapple using hybrid error correction of long reads.</title>
        <authorList>
            <person name="Redwan R.M."/>
            <person name="Saidin A."/>
            <person name="Kumar S.V."/>
        </authorList>
    </citation>
    <scope>NUCLEOTIDE SEQUENCE [LARGE SCALE GENOMIC DNA]</scope>
    <source>
        <strain evidence="12">cv. MD2</strain>
        <tissue evidence="11">Leaf</tissue>
    </source>
</reference>
<comment type="subcellular location">
    <subcellularLocation>
        <location evidence="1">Membrane</location>
    </subcellularLocation>
</comment>
<dbReference type="AlphaFoldDB" id="A0A199W4W3"/>
<keyword evidence="11" id="KW-0418">Kinase</keyword>
<dbReference type="GO" id="GO:0005524">
    <property type="term" value="F:ATP binding"/>
    <property type="evidence" value="ECO:0007669"/>
    <property type="project" value="InterPro"/>
</dbReference>
<dbReference type="InterPro" id="IPR011009">
    <property type="entry name" value="Kinase-like_dom_sf"/>
</dbReference>
<dbReference type="Pfam" id="PF00560">
    <property type="entry name" value="LRR_1"/>
    <property type="match status" value="1"/>
</dbReference>
<feature type="chain" id="PRO_5008286313" evidence="9">
    <location>
        <begin position="26"/>
        <end position="456"/>
    </location>
</feature>
<feature type="compositionally biased region" description="Low complexity" evidence="7">
    <location>
        <begin position="65"/>
        <end position="103"/>
    </location>
</feature>
<dbReference type="PANTHER" id="PTHR48007">
    <property type="entry name" value="LEUCINE-RICH REPEAT RECEPTOR-LIKE PROTEIN KINASE PXC1"/>
    <property type="match status" value="1"/>
</dbReference>
<dbReference type="InterPro" id="IPR046959">
    <property type="entry name" value="PRK1-6/SRF4-like"/>
</dbReference>
<organism evidence="11 12">
    <name type="scientific">Ananas comosus</name>
    <name type="common">Pineapple</name>
    <name type="synonym">Ananas ananas</name>
    <dbReference type="NCBI Taxonomy" id="4615"/>
    <lineage>
        <taxon>Eukaryota</taxon>
        <taxon>Viridiplantae</taxon>
        <taxon>Streptophyta</taxon>
        <taxon>Embryophyta</taxon>
        <taxon>Tracheophyta</taxon>
        <taxon>Spermatophyta</taxon>
        <taxon>Magnoliopsida</taxon>
        <taxon>Liliopsida</taxon>
        <taxon>Poales</taxon>
        <taxon>Bromeliaceae</taxon>
        <taxon>Bromelioideae</taxon>
        <taxon>Ananas</taxon>
    </lineage>
</organism>
<comment type="caution">
    <text evidence="11">The sequence shown here is derived from an EMBL/GenBank/DDBJ whole genome shotgun (WGS) entry which is preliminary data.</text>
</comment>
<feature type="transmembrane region" description="Helical" evidence="8">
    <location>
        <begin position="240"/>
        <end position="258"/>
    </location>
</feature>
<keyword evidence="4" id="KW-0677">Repeat</keyword>
<accession>A0A199W4W3</accession>
<keyword evidence="3 8" id="KW-0812">Transmembrane</keyword>
<feature type="compositionally biased region" description="Low complexity" evidence="7">
    <location>
        <begin position="311"/>
        <end position="324"/>
    </location>
</feature>
<proteinExistence type="predicted"/>
<feature type="domain" description="Protein kinase" evidence="10">
    <location>
        <begin position="368"/>
        <end position="456"/>
    </location>
</feature>
<gene>
    <name evidence="11" type="ORF">ACMD2_15392</name>
</gene>
<keyword evidence="2" id="KW-0433">Leucine-rich repeat</keyword>
<evidence type="ECO:0000256" key="4">
    <source>
        <dbReference type="ARBA" id="ARBA00022737"/>
    </source>
</evidence>
<dbReference type="InterPro" id="IPR001245">
    <property type="entry name" value="Ser-Thr/Tyr_kinase_cat_dom"/>
</dbReference>
<dbReference type="EMBL" id="LSRQ01000211">
    <property type="protein sequence ID" value="OAY84527.1"/>
    <property type="molecule type" value="Genomic_DNA"/>
</dbReference>